<dbReference type="Pfam" id="PF13480">
    <property type="entry name" value="Acetyltransf_6"/>
    <property type="match status" value="1"/>
</dbReference>
<dbReference type="InterPro" id="IPR038740">
    <property type="entry name" value="BioF2-like_GNAT_dom"/>
</dbReference>
<proteinExistence type="predicted"/>
<keyword evidence="3" id="KW-1185">Reference proteome</keyword>
<dbReference type="Proteomes" id="UP000538566">
    <property type="component" value="Unassembled WGS sequence"/>
</dbReference>
<dbReference type="InterPro" id="IPR016181">
    <property type="entry name" value="Acyl_CoA_acyltransferase"/>
</dbReference>
<sequence>MARALDVYHASLKEAQADPRVIAVQGTSPFERLDWLALLADHCLDTGKARIGVASDGTATTVLPWLDAGSHVAPLANWYNFFVSPLGDMSGLSELVQSLPLGRAMFAPMPEEEAQALAAAFRKAGWITISEPCDANHILCVNGRSFAEYWADRPGALRETVRRKSRKGEVHLRLVTEFSQTDWDAYEAIYTLSWKPGEGSPAFLRAWAQMESEAGRLRLGLAEIDGQPVAAQFWTVEGGTAFIHKLAHDERFRKQSPGTLLSAAMFEHVIDRDGVSLIDFGTGDDSYKRDWMEQVRIRWRVRAWRKTSVRHWPSLLRALLRRRLHPLVSPNHDG</sequence>
<name>A0A7W7A900_9SPHN</name>
<evidence type="ECO:0000313" key="2">
    <source>
        <dbReference type="EMBL" id="MBB4612536.1"/>
    </source>
</evidence>
<organism evidence="2 3">
    <name type="scientific">Novosphingobium taihuense</name>
    <dbReference type="NCBI Taxonomy" id="260085"/>
    <lineage>
        <taxon>Bacteria</taxon>
        <taxon>Pseudomonadati</taxon>
        <taxon>Pseudomonadota</taxon>
        <taxon>Alphaproteobacteria</taxon>
        <taxon>Sphingomonadales</taxon>
        <taxon>Sphingomonadaceae</taxon>
        <taxon>Novosphingobium</taxon>
    </lineage>
</organism>
<reference evidence="2 3" key="1">
    <citation type="submission" date="2020-08" db="EMBL/GenBank/DDBJ databases">
        <title>Genomic Encyclopedia of Type Strains, Phase IV (KMG-IV): sequencing the most valuable type-strain genomes for metagenomic binning, comparative biology and taxonomic classification.</title>
        <authorList>
            <person name="Goeker M."/>
        </authorList>
    </citation>
    <scope>NUCLEOTIDE SEQUENCE [LARGE SCALE GENOMIC DNA]</scope>
    <source>
        <strain evidence="2 3">DSM 17507</strain>
    </source>
</reference>
<comment type="caution">
    <text evidence="2">The sequence shown here is derived from an EMBL/GenBank/DDBJ whole genome shotgun (WGS) entry which is preliminary data.</text>
</comment>
<accession>A0A7W7A900</accession>
<dbReference type="AlphaFoldDB" id="A0A7W7A900"/>
<dbReference type="InterPro" id="IPR000182">
    <property type="entry name" value="GNAT_dom"/>
</dbReference>
<evidence type="ECO:0000259" key="1">
    <source>
        <dbReference type="PROSITE" id="PS51186"/>
    </source>
</evidence>
<feature type="domain" description="N-acetyltransferase" evidence="1">
    <location>
        <begin position="170"/>
        <end position="316"/>
    </location>
</feature>
<dbReference type="Gene3D" id="3.40.630.30">
    <property type="match status" value="1"/>
</dbReference>
<gene>
    <name evidence="2" type="ORF">GGR37_000782</name>
</gene>
<dbReference type="SUPFAM" id="SSF55729">
    <property type="entry name" value="Acyl-CoA N-acyltransferases (Nat)"/>
    <property type="match status" value="1"/>
</dbReference>
<protein>
    <recommendedName>
        <fullName evidence="1">N-acetyltransferase domain-containing protein</fullName>
    </recommendedName>
</protein>
<dbReference type="GO" id="GO:0016747">
    <property type="term" value="F:acyltransferase activity, transferring groups other than amino-acyl groups"/>
    <property type="evidence" value="ECO:0007669"/>
    <property type="project" value="InterPro"/>
</dbReference>
<dbReference type="PROSITE" id="PS51186">
    <property type="entry name" value="GNAT"/>
    <property type="match status" value="1"/>
</dbReference>
<evidence type="ECO:0000313" key="3">
    <source>
        <dbReference type="Proteomes" id="UP000538566"/>
    </source>
</evidence>
<dbReference type="EMBL" id="JACHOA010000001">
    <property type="protein sequence ID" value="MBB4612536.1"/>
    <property type="molecule type" value="Genomic_DNA"/>
</dbReference>